<organism evidence="7 8">
    <name type="scientific">Uliginosibacterium aquaticum</name>
    <dbReference type="NCBI Taxonomy" id="2731212"/>
    <lineage>
        <taxon>Bacteria</taxon>
        <taxon>Pseudomonadati</taxon>
        <taxon>Pseudomonadota</taxon>
        <taxon>Betaproteobacteria</taxon>
        <taxon>Rhodocyclales</taxon>
        <taxon>Zoogloeaceae</taxon>
        <taxon>Uliginosibacterium</taxon>
    </lineage>
</organism>
<dbReference type="InterPro" id="IPR001279">
    <property type="entry name" value="Metallo-B-lactamas"/>
</dbReference>
<evidence type="ECO:0000256" key="2">
    <source>
        <dbReference type="ARBA" id="ARBA00022723"/>
    </source>
</evidence>
<feature type="signal peptide" evidence="5">
    <location>
        <begin position="1"/>
        <end position="32"/>
    </location>
</feature>
<dbReference type="RefSeq" id="WP_170021161.1">
    <property type="nucleotide sequence ID" value="NZ_JABCSC020000001.1"/>
</dbReference>
<keyword evidence="8" id="KW-1185">Reference proteome</keyword>
<evidence type="ECO:0000256" key="1">
    <source>
        <dbReference type="ARBA" id="ARBA00007749"/>
    </source>
</evidence>
<evidence type="ECO:0000256" key="5">
    <source>
        <dbReference type="SAM" id="SignalP"/>
    </source>
</evidence>
<dbReference type="EMBL" id="JABCSC020000001">
    <property type="protein sequence ID" value="NSL54705.1"/>
    <property type="molecule type" value="Genomic_DNA"/>
</dbReference>
<proteinExistence type="inferred from homology"/>
<evidence type="ECO:0000313" key="8">
    <source>
        <dbReference type="Proteomes" id="UP000778523"/>
    </source>
</evidence>
<feature type="domain" description="Metallo-beta-lactamase" evidence="6">
    <location>
        <begin position="96"/>
        <end position="302"/>
    </location>
</feature>
<dbReference type="PANTHER" id="PTHR42978:SF6">
    <property type="entry name" value="QUORUM-QUENCHING LACTONASE YTNP-RELATED"/>
    <property type="match status" value="1"/>
</dbReference>
<dbReference type="SUPFAM" id="SSF56281">
    <property type="entry name" value="Metallo-hydrolase/oxidoreductase"/>
    <property type="match status" value="1"/>
</dbReference>
<gene>
    <name evidence="7" type="ORF">HJ583_006695</name>
</gene>
<reference evidence="7 8" key="1">
    <citation type="submission" date="2020-06" db="EMBL/GenBank/DDBJ databases">
        <title>Draft genome of Uliginosibacterium sp. IMCC34675.</title>
        <authorList>
            <person name="Song J."/>
        </authorList>
    </citation>
    <scope>NUCLEOTIDE SEQUENCE [LARGE SCALE GENOMIC DNA]</scope>
    <source>
        <strain evidence="7 8">IMCC34675</strain>
    </source>
</reference>
<evidence type="ECO:0000313" key="7">
    <source>
        <dbReference type="EMBL" id="NSL54705.1"/>
    </source>
</evidence>
<dbReference type="Proteomes" id="UP000778523">
    <property type="component" value="Unassembled WGS sequence"/>
</dbReference>
<dbReference type="InterPro" id="IPR036866">
    <property type="entry name" value="RibonucZ/Hydroxyglut_hydro"/>
</dbReference>
<keyword evidence="2" id="KW-0479">Metal-binding</keyword>
<protein>
    <submittedName>
        <fullName evidence="7">MBL fold metallo-hydrolase</fullName>
    </submittedName>
</protein>
<keyword evidence="3" id="KW-0378">Hydrolase</keyword>
<feature type="chain" id="PRO_5046404063" evidence="5">
    <location>
        <begin position="33"/>
        <end position="332"/>
    </location>
</feature>
<comment type="caution">
    <text evidence="7">The sequence shown here is derived from an EMBL/GenBank/DDBJ whole genome shotgun (WGS) entry which is preliminary data.</text>
</comment>
<keyword evidence="4" id="KW-0862">Zinc</keyword>
<sequence>MTIRPAFSRQLLSVALALASLGAGMSAAPALAAPPAQLKTQVPGFYRYAVGDFEVTALYDGYVDLDSKLLKGMRAQQIQSLMARMFMQDSKGVQTAVNAYLVHTGERLILVDAGSASCFGPTLGRVLENVRAAGYAPEAVDTVLLTHMHPDHMCGLLGADGKPAFTRATVWAAQEDADFWLSEKIAAAAPEGNQPFFRMAREAVAPYQAAGTFRTFKAGEAIVAGVSVLPTHGHTPGHSSYLLTSGTQKLLVWGDIVHNHAVQFMHPEVSLEFDTDQKKAIATRKALFAQAAKAGWGIAGAHLPFPGLGRIRKDAQGYAWVPVEFGPIRSDR</sequence>
<comment type="similarity">
    <text evidence="1">Belongs to the metallo-beta-lactamase superfamily.</text>
</comment>
<accession>A0ABX2IKU1</accession>
<evidence type="ECO:0000256" key="3">
    <source>
        <dbReference type="ARBA" id="ARBA00022801"/>
    </source>
</evidence>
<keyword evidence="5" id="KW-0732">Signal</keyword>
<dbReference type="CDD" id="cd07720">
    <property type="entry name" value="OPHC2-like_MBL-fold"/>
    <property type="match status" value="1"/>
</dbReference>
<dbReference type="Gene3D" id="3.60.15.10">
    <property type="entry name" value="Ribonuclease Z/Hydroxyacylglutathione hydrolase-like"/>
    <property type="match status" value="1"/>
</dbReference>
<name>A0ABX2IKU1_9RHOO</name>
<dbReference type="SMART" id="SM00849">
    <property type="entry name" value="Lactamase_B"/>
    <property type="match status" value="1"/>
</dbReference>
<evidence type="ECO:0000259" key="6">
    <source>
        <dbReference type="SMART" id="SM00849"/>
    </source>
</evidence>
<dbReference type="Pfam" id="PF00753">
    <property type="entry name" value="Lactamase_B"/>
    <property type="match status" value="1"/>
</dbReference>
<dbReference type="InterPro" id="IPR051013">
    <property type="entry name" value="MBL_superfamily_lactonases"/>
</dbReference>
<evidence type="ECO:0000256" key="4">
    <source>
        <dbReference type="ARBA" id="ARBA00022833"/>
    </source>
</evidence>
<dbReference type="PANTHER" id="PTHR42978">
    <property type="entry name" value="QUORUM-QUENCHING LACTONASE YTNP-RELATED-RELATED"/>
    <property type="match status" value="1"/>
</dbReference>